<evidence type="ECO:0000313" key="29">
    <source>
        <dbReference type="Proteomes" id="UP001166674"/>
    </source>
</evidence>
<feature type="disulfide bond" evidence="24">
    <location>
        <begin position="2427"/>
        <end position="2454"/>
    </location>
</feature>
<dbReference type="GO" id="GO:1903659">
    <property type="term" value="P:regulation of complement-dependent cytotoxicity"/>
    <property type="evidence" value="ECO:0007669"/>
    <property type="project" value="UniProtKB-ARBA"/>
</dbReference>
<feature type="disulfide bond" evidence="24">
    <location>
        <begin position="1507"/>
        <end position="1550"/>
    </location>
</feature>
<dbReference type="GO" id="GO:0045087">
    <property type="term" value="P:innate immune response"/>
    <property type="evidence" value="ECO:0007669"/>
    <property type="project" value="UniProtKB-KW"/>
</dbReference>
<comment type="caution">
    <text evidence="24">Lacks conserved residue(s) required for the propagation of feature annotation.</text>
</comment>
<feature type="domain" description="Sushi" evidence="27">
    <location>
        <begin position="1749"/>
        <end position="1809"/>
    </location>
</feature>
<comment type="function">
    <text evidence="19">This protein recognizes C4b and C3b fragments that condense with cell-surface hydroxyl or amino groups when nascent C4b and C3b are locally generated during C4 and c3 activation. Interaction of daf with cell-associated C4b and C3b polypeptides interferes with their ability to catalyze the conversion of C2 and factor B to enzymatically active C2a and Bb and thereby prevents the formation of C4b2a and C3bBb, the amplification convertases of the complement cascade. Inhibits complement activation by destabilizing and preventing the formation of C3 and C5 convertases, which prevents complement damage.</text>
</comment>
<feature type="compositionally biased region" description="Polar residues" evidence="25">
    <location>
        <begin position="476"/>
        <end position="506"/>
    </location>
</feature>
<reference evidence="28" key="1">
    <citation type="submission" date="2020-03" db="EMBL/GenBank/DDBJ databases">
        <title>Studies in the Genomics of Life Span.</title>
        <authorList>
            <person name="Glass D."/>
        </authorList>
    </citation>
    <scope>NUCLEOTIDE SEQUENCE</scope>
    <source>
        <strain evidence="28">SUZIE</strain>
        <tissue evidence="28">Muscle</tissue>
    </source>
</reference>
<feature type="domain" description="Sushi" evidence="27">
    <location>
        <begin position="1371"/>
        <end position="1441"/>
    </location>
</feature>
<feature type="disulfide bond" evidence="24">
    <location>
        <begin position="1780"/>
        <end position="1807"/>
    </location>
</feature>
<feature type="domain" description="Sushi" evidence="27">
    <location>
        <begin position="1686"/>
        <end position="1745"/>
    </location>
</feature>
<evidence type="ECO:0000256" key="10">
    <source>
        <dbReference type="ARBA" id="ARBA00022729"/>
    </source>
</evidence>
<feature type="disulfide bond" evidence="24">
    <location>
        <begin position="1716"/>
        <end position="1743"/>
    </location>
</feature>
<dbReference type="GO" id="GO:0002822">
    <property type="term" value="P:regulation of adaptive immune response based on somatic recombination of immune receptors built from immunoglobulin superfamily domains"/>
    <property type="evidence" value="ECO:0007669"/>
    <property type="project" value="UniProtKB-ARBA"/>
</dbReference>
<dbReference type="FunFam" id="2.10.70.10:FF:000014">
    <property type="entry name" value="Membrane cofactor protein"/>
    <property type="match status" value="7"/>
</dbReference>
<dbReference type="GO" id="GO:0005886">
    <property type="term" value="C:plasma membrane"/>
    <property type="evidence" value="ECO:0007669"/>
    <property type="project" value="UniProtKB-SubCell"/>
</dbReference>
<evidence type="ECO:0000259" key="27">
    <source>
        <dbReference type="PROSITE" id="PS50923"/>
    </source>
</evidence>
<evidence type="ECO:0000256" key="3">
    <source>
        <dbReference type="ARBA" id="ARBA00010908"/>
    </source>
</evidence>
<dbReference type="CDD" id="cd00033">
    <property type="entry name" value="CCP"/>
    <property type="match status" value="36"/>
</dbReference>
<evidence type="ECO:0000256" key="16">
    <source>
        <dbReference type="ARBA" id="ARBA00023180"/>
    </source>
</evidence>
<feature type="domain" description="Sushi" evidence="27">
    <location>
        <begin position="2263"/>
        <end position="2324"/>
    </location>
</feature>
<feature type="signal peptide" evidence="26">
    <location>
        <begin position="1"/>
        <end position="30"/>
    </location>
</feature>
<evidence type="ECO:0000256" key="6">
    <source>
        <dbReference type="ARBA" id="ARBA00022588"/>
    </source>
</evidence>
<feature type="domain" description="Sushi" evidence="27">
    <location>
        <begin position="2719"/>
        <end position="2784"/>
    </location>
</feature>
<feature type="compositionally biased region" description="Polar residues" evidence="25">
    <location>
        <begin position="589"/>
        <end position="604"/>
    </location>
</feature>
<dbReference type="PANTHER" id="PTHR19325:SF545">
    <property type="entry name" value="COMPLEMENT RECEPTOR TYPE 1"/>
    <property type="match status" value="1"/>
</dbReference>
<feature type="disulfide bond" evidence="24">
    <location>
        <begin position="615"/>
        <end position="658"/>
    </location>
</feature>
<protein>
    <recommendedName>
        <fullName evidence="22">Complement component receptor 1-like protein</fullName>
    </recommendedName>
    <alternativeName>
        <fullName evidence="23">Complement regulatory protein Crry</fullName>
    </alternativeName>
    <alternativeName>
        <fullName evidence="4">Membrane cofactor protein</fullName>
    </alternativeName>
</protein>
<feature type="disulfide bond" evidence="24">
    <location>
        <begin position="1256"/>
        <end position="1299"/>
    </location>
</feature>
<dbReference type="FunFam" id="2.10.70.10:FF:000042">
    <property type="entry name" value="Membrane cofactor protein"/>
    <property type="match status" value="1"/>
</dbReference>
<feature type="domain" description="Sushi" evidence="27">
    <location>
        <begin position="929"/>
        <end position="992"/>
    </location>
</feature>
<feature type="domain" description="Sushi" evidence="27">
    <location>
        <begin position="2580"/>
        <end position="2650"/>
    </location>
</feature>
<evidence type="ECO:0000256" key="1">
    <source>
        <dbReference type="ARBA" id="ARBA00004167"/>
    </source>
</evidence>
<feature type="compositionally biased region" description="Polar residues" evidence="25">
    <location>
        <begin position="371"/>
        <end position="399"/>
    </location>
</feature>
<dbReference type="Pfam" id="PF00084">
    <property type="entry name" value="Sushi"/>
    <property type="match status" value="37"/>
</dbReference>
<keyword evidence="16" id="KW-0325">Glycoprotein</keyword>
<accession>A0AA41SZC8</accession>
<evidence type="ECO:0000256" key="12">
    <source>
        <dbReference type="ARBA" id="ARBA00022859"/>
    </source>
</evidence>
<feature type="disulfide bond" evidence="24">
    <location>
        <begin position="1812"/>
        <end position="1855"/>
    </location>
</feature>
<proteinExistence type="inferred from homology"/>
<feature type="disulfide bond" evidence="24">
    <location>
        <begin position="1285"/>
        <end position="1312"/>
    </location>
</feature>
<feature type="disulfide bond" evidence="24">
    <location>
        <begin position="1225"/>
        <end position="1252"/>
    </location>
</feature>
<feature type="domain" description="Sushi" evidence="27">
    <location>
        <begin position="1120"/>
        <end position="1190"/>
    </location>
</feature>
<dbReference type="FunFam" id="2.10.70.10:FF:000070">
    <property type="entry name" value="Complement C3d receptor 2"/>
    <property type="match status" value="3"/>
</dbReference>
<feature type="domain" description="Sushi" evidence="27">
    <location>
        <begin position="1932"/>
        <end position="1993"/>
    </location>
</feature>
<evidence type="ECO:0000256" key="21">
    <source>
        <dbReference type="ARBA" id="ARBA00060230"/>
    </source>
</evidence>
<keyword evidence="14" id="KW-0472">Membrane</keyword>
<evidence type="ECO:0000256" key="22">
    <source>
        <dbReference type="ARBA" id="ARBA00071290"/>
    </source>
</evidence>
<dbReference type="InterPro" id="IPR000436">
    <property type="entry name" value="Sushi_SCR_CCP_dom"/>
</dbReference>
<dbReference type="GO" id="GO:0006958">
    <property type="term" value="P:complement activation, classical pathway"/>
    <property type="evidence" value="ECO:0007669"/>
    <property type="project" value="UniProtKB-KW"/>
</dbReference>
<feature type="disulfide bond" evidence="24">
    <location>
        <begin position="1476"/>
        <end position="1503"/>
    </location>
</feature>
<dbReference type="FunFam" id="2.10.70.10:FF:000055">
    <property type="entry name" value="Complement decay-accelerating factor, GPI-anchored"/>
    <property type="match status" value="2"/>
</dbReference>
<feature type="disulfide bond" evidence="24">
    <location>
        <begin position="776"/>
        <end position="803"/>
    </location>
</feature>
<dbReference type="InterPro" id="IPR050350">
    <property type="entry name" value="Compl-Cell_Adhes-Reg"/>
</dbReference>
<evidence type="ECO:0000256" key="15">
    <source>
        <dbReference type="ARBA" id="ARBA00023157"/>
    </source>
</evidence>
<feature type="domain" description="Sushi" evidence="27">
    <location>
        <begin position="1254"/>
        <end position="1314"/>
    </location>
</feature>
<evidence type="ECO:0000256" key="7">
    <source>
        <dbReference type="ARBA" id="ARBA00022622"/>
    </source>
</evidence>
<feature type="region of interest" description="Disordered" evidence="25">
    <location>
        <begin position="273"/>
        <end position="506"/>
    </location>
</feature>
<dbReference type="GO" id="GO:0002706">
    <property type="term" value="P:regulation of lymphocyte mediated immunity"/>
    <property type="evidence" value="ECO:0007669"/>
    <property type="project" value="UniProtKB-ARBA"/>
</dbReference>
<feature type="disulfide bond" evidence="24">
    <location>
        <begin position="2815"/>
        <end position="2842"/>
    </location>
</feature>
<dbReference type="GO" id="GO:0007565">
    <property type="term" value="P:female pregnancy"/>
    <property type="evidence" value="ECO:0007669"/>
    <property type="project" value="UniProtKB-KW"/>
</dbReference>
<feature type="domain" description="Sushi" evidence="27">
    <location>
        <begin position="1617"/>
        <end position="1681"/>
    </location>
</feature>
<feature type="domain" description="Sushi" evidence="27">
    <location>
        <begin position="1505"/>
        <end position="1564"/>
    </location>
</feature>
<evidence type="ECO:0000256" key="14">
    <source>
        <dbReference type="ARBA" id="ARBA00023136"/>
    </source>
</evidence>
<feature type="disulfide bond" evidence="24">
    <location>
        <begin position="1751"/>
        <end position="1794"/>
    </location>
</feature>
<evidence type="ECO:0000256" key="20">
    <source>
        <dbReference type="ARBA" id="ARBA00047055"/>
    </source>
</evidence>
<keyword evidence="12" id="KW-0391">Immunity</keyword>
<feature type="domain" description="Sushi" evidence="27">
    <location>
        <begin position="92"/>
        <end position="156"/>
    </location>
</feature>
<keyword evidence="18" id="KW-0449">Lipoprotein</keyword>
<dbReference type="EMBL" id="JAATJV010383411">
    <property type="protein sequence ID" value="MBZ3882763.1"/>
    <property type="molecule type" value="Genomic_DNA"/>
</dbReference>
<comment type="subcellular location">
    <subcellularLocation>
        <location evidence="2">Cell membrane</location>
        <topology evidence="2">Lipid-anchor</topology>
        <topology evidence="2">GPI-anchor</topology>
    </subcellularLocation>
    <subcellularLocation>
        <location evidence="1">Membrane</location>
        <topology evidence="1">Single-pass membrane protein</topology>
    </subcellularLocation>
</comment>
<organism evidence="28 29">
    <name type="scientific">Sciurus carolinensis</name>
    <name type="common">Eastern gray squirrel</name>
    <dbReference type="NCBI Taxonomy" id="30640"/>
    <lineage>
        <taxon>Eukaryota</taxon>
        <taxon>Metazoa</taxon>
        <taxon>Chordata</taxon>
        <taxon>Craniata</taxon>
        <taxon>Vertebrata</taxon>
        <taxon>Euteleostomi</taxon>
        <taxon>Mammalia</taxon>
        <taxon>Eutheria</taxon>
        <taxon>Euarchontoglires</taxon>
        <taxon>Glires</taxon>
        <taxon>Rodentia</taxon>
        <taxon>Sciuromorpha</taxon>
        <taxon>Sciuridae</taxon>
        <taxon>Sciurinae</taxon>
        <taxon>Sciurini</taxon>
        <taxon>Sciurus</taxon>
    </lineage>
</organism>
<evidence type="ECO:0000256" key="9">
    <source>
        <dbReference type="ARBA" id="ARBA00022720"/>
    </source>
</evidence>
<keyword evidence="13" id="KW-0180">Complement pathway</keyword>
<feature type="disulfide bond" evidence="24">
    <location>
        <begin position="1841"/>
        <end position="1868"/>
    </location>
</feature>
<evidence type="ECO:0000256" key="8">
    <source>
        <dbReference type="ARBA" id="ARBA00022659"/>
    </source>
</evidence>
<dbReference type="GO" id="GO:0045916">
    <property type="term" value="P:negative regulation of complement activation"/>
    <property type="evidence" value="ECO:0007669"/>
    <property type="project" value="UniProtKB-ARBA"/>
</dbReference>
<feature type="compositionally biased region" description="Polar residues" evidence="25">
    <location>
        <begin position="427"/>
        <end position="446"/>
    </location>
</feature>
<feature type="region of interest" description="Disordered" evidence="25">
    <location>
        <begin position="2862"/>
        <end position="2899"/>
    </location>
</feature>
<keyword evidence="11" id="KW-0677">Repeat</keyword>
<dbReference type="Proteomes" id="UP001166674">
    <property type="component" value="Unassembled WGS sequence"/>
</dbReference>
<dbReference type="PROSITE" id="PS50923">
    <property type="entry name" value="SUSHI"/>
    <property type="match status" value="37"/>
</dbReference>
<keyword evidence="6" id="KW-0399">Innate immunity</keyword>
<feature type="domain" description="Sushi" evidence="27">
    <location>
        <begin position="2190"/>
        <end position="2260"/>
    </location>
</feature>
<dbReference type="SMART" id="SM00032">
    <property type="entry name" value="CCP"/>
    <property type="match status" value="38"/>
</dbReference>
<feature type="compositionally biased region" description="Basic and acidic residues" evidence="25">
    <location>
        <begin position="2862"/>
        <end position="2875"/>
    </location>
</feature>
<evidence type="ECO:0000256" key="18">
    <source>
        <dbReference type="ARBA" id="ARBA00023288"/>
    </source>
</evidence>
<comment type="similarity">
    <text evidence="3">Belongs to the receptors of complement activation (RCA) family.</text>
</comment>
<feature type="domain" description="Sushi" evidence="27">
    <location>
        <begin position="2127"/>
        <end position="2189"/>
    </location>
</feature>
<feature type="domain" description="Sushi" evidence="27">
    <location>
        <begin position="2325"/>
        <end position="2395"/>
    </location>
</feature>
<evidence type="ECO:0000256" key="11">
    <source>
        <dbReference type="ARBA" id="ARBA00022737"/>
    </source>
</evidence>
<gene>
    <name evidence="28" type="ORF">SUZIE_169565</name>
</gene>
<name>A0AA41SZC8_SCICA</name>
<keyword evidence="9" id="KW-0635">Pregnancy</keyword>
<feature type="domain" description="Sushi" evidence="27">
    <location>
        <begin position="1994"/>
        <end position="2064"/>
    </location>
</feature>
<feature type="domain" description="Sushi" evidence="27">
    <location>
        <begin position="2655"/>
        <end position="2718"/>
    </location>
</feature>
<dbReference type="FunFam" id="2.10.70.10:FF:000008">
    <property type="entry name" value="Complement receptor type 1"/>
    <property type="match status" value="1"/>
</dbReference>
<evidence type="ECO:0000256" key="24">
    <source>
        <dbReference type="PROSITE-ProRule" id="PRU00302"/>
    </source>
</evidence>
<feature type="disulfide bond" evidence="24">
    <location>
        <begin position="2096"/>
        <end position="2123"/>
    </location>
</feature>
<evidence type="ECO:0000313" key="28">
    <source>
        <dbReference type="EMBL" id="MBZ3882763.1"/>
    </source>
</evidence>
<comment type="caution">
    <text evidence="28">The sequence shown here is derived from an EMBL/GenBank/DDBJ whole genome shotgun (WGS) entry which is preliminary data.</text>
</comment>
<dbReference type="FunFam" id="2.10.70.10:FF:000038">
    <property type="entry name" value="Complement component receptor type 1"/>
    <property type="match status" value="4"/>
</dbReference>
<feature type="domain" description="Sushi" evidence="27">
    <location>
        <begin position="674"/>
        <end position="744"/>
    </location>
</feature>
<feature type="domain" description="Sushi" evidence="27">
    <location>
        <begin position="2397"/>
        <end position="2454"/>
    </location>
</feature>
<feature type="domain" description="Sushi" evidence="27">
    <location>
        <begin position="30"/>
        <end position="90"/>
    </location>
</feature>
<dbReference type="PANTHER" id="PTHR19325">
    <property type="entry name" value="COMPLEMENT COMPONENT-RELATED SUSHI DOMAIN-CONTAINING"/>
    <property type="match status" value="1"/>
</dbReference>
<feature type="domain" description="Sushi" evidence="27">
    <location>
        <begin position="613"/>
        <end position="673"/>
    </location>
</feature>
<keyword evidence="8 24" id="KW-0768">Sushi</keyword>
<evidence type="ECO:0000256" key="26">
    <source>
        <dbReference type="SAM" id="SignalP"/>
    </source>
</evidence>
<feature type="compositionally biased region" description="Basic residues" evidence="25">
    <location>
        <begin position="2876"/>
        <end position="2887"/>
    </location>
</feature>
<keyword evidence="7" id="KW-0336">GPI-anchor</keyword>
<feature type="disulfide bond" evidence="24">
    <location>
        <begin position="1873"/>
        <end position="1916"/>
    </location>
</feature>
<feature type="domain" description="Sushi" evidence="27">
    <location>
        <begin position="2517"/>
        <end position="2579"/>
    </location>
</feature>
<evidence type="ECO:0000256" key="23">
    <source>
        <dbReference type="ARBA" id="ARBA00078272"/>
    </source>
</evidence>
<keyword evidence="15 24" id="KW-1015">Disulfide bond</keyword>
<feature type="domain" description="Sushi" evidence="27">
    <location>
        <begin position="1446"/>
        <end position="1504"/>
    </location>
</feature>
<feature type="domain" description="Sushi" evidence="27">
    <location>
        <begin position="1810"/>
        <end position="1870"/>
    </location>
</feature>
<dbReference type="GO" id="GO:0009986">
    <property type="term" value="C:cell surface"/>
    <property type="evidence" value="ECO:0007669"/>
    <property type="project" value="UniProtKB-ARBA"/>
</dbReference>
<feature type="domain" description="Sushi" evidence="27">
    <location>
        <begin position="866"/>
        <end position="928"/>
    </location>
</feature>
<feature type="disulfide bond" evidence="24">
    <location>
        <begin position="1619"/>
        <end position="1662"/>
    </location>
</feature>
<feature type="domain" description="Sushi" evidence="27">
    <location>
        <begin position="1871"/>
        <end position="1931"/>
    </location>
</feature>
<keyword evidence="17" id="KW-0278">Fertilization</keyword>
<evidence type="ECO:0000256" key="17">
    <source>
        <dbReference type="ARBA" id="ARBA00023279"/>
    </source>
</evidence>
<dbReference type="Gene3D" id="2.10.70.10">
    <property type="entry name" value="Complement Module, domain 1"/>
    <property type="match status" value="37"/>
</dbReference>
<comment type="function">
    <text evidence="21">May be involved in the fusion of the spermatozoa with the oocyte during fertilization.</text>
</comment>
<evidence type="ECO:0000256" key="13">
    <source>
        <dbReference type="ARBA" id="ARBA00022875"/>
    </source>
</evidence>
<evidence type="ECO:0000256" key="4">
    <source>
        <dbReference type="ARBA" id="ARBA00017517"/>
    </source>
</evidence>
<feature type="disulfide bond" evidence="24">
    <location>
        <begin position="836"/>
        <end position="863"/>
    </location>
</feature>
<dbReference type="FunFam" id="2.10.70.10:FF:000033">
    <property type="entry name" value="Complement receptor type 1"/>
    <property type="match status" value="2"/>
</dbReference>
<dbReference type="GO" id="GO:0007338">
    <property type="term" value="P:single fertilization"/>
    <property type="evidence" value="ECO:0007669"/>
    <property type="project" value="UniProtKB-KW"/>
</dbReference>
<feature type="region of interest" description="Disordered" evidence="25">
    <location>
        <begin position="589"/>
        <end position="612"/>
    </location>
</feature>
<feature type="domain" description="Sushi" evidence="27">
    <location>
        <begin position="1195"/>
        <end position="1253"/>
    </location>
</feature>
<keyword evidence="10 26" id="KW-0732">Signal</keyword>
<feature type="disulfide bond" evidence="24">
    <location>
        <begin position="2458"/>
        <end position="2501"/>
    </location>
</feature>
<dbReference type="GO" id="GO:0098552">
    <property type="term" value="C:side of membrane"/>
    <property type="evidence" value="ECO:0007669"/>
    <property type="project" value="UniProtKB-KW"/>
</dbReference>
<evidence type="ECO:0000256" key="25">
    <source>
        <dbReference type="SAM" id="MobiDB-lite"/>
    </source>
</evidence>
<evidence type="ECO:0000256" key="2">
    <source>
        <dbReference type="ARBA" id="ARBA00004609"/>
    </source>
</evidence>
<feature type="domain" description="Sushi" evidence="27">
    <location>
        <begin position="1059"/>
        <end position="1119"/>
    </location>
</feature>
<evidence type="ECO:0000256" key="5">
    <source>
        <dbReference type="ARBA" id="ARBA00022475"/>
    </source>
</evidence>
<feature type="domain" description="Sushi" evidence="27">
    <location>
        <begin position="2785"/>
        <end position="2844"/>
    </location>
</feature>
<evidence type="ECO:0000256" key="19">
    <source>
        <dbReference type="ARBA" id="ARBA00045541"/>
    </source>
</evidence>
<feature type="domain" description="Sushi" evidence="27">
    <location>
        <begin position="219"/>
        <end position="281"/>
    </location>
</feature>
<dbReference type="FunFam" id="2.10.70.10:FF:000079">
    <property type="entry name" value="Complement decay-accelerating factor"/>
    <property type="match status" value="1"/>
</dbReference>
<feature type="domain" description="Sushi" evidence="27">
    <location>
        <begin position="2456"/>
        <end position="2516"/>
    </location>
</feature>
<feature type="domain" description="Sushi" evidence="27">
    <location>
        <begin position="157"/>
        <end position="218"/>
    </location>
</feature>
<feature type="disulfide bond" evidence="24">
    <location>
        <begin position="2487"/>
        <end position="2514"/>
    </location>
</feature>
<sequence>MSPARPSVPAALRLLPLLLLLLPCPPTVRGDCGLPPEVPNALPALGGNTSFPEQTTITYTCNEGFVKIPGKPDSVICLSNNQWSEVAEFCNRSCDVPTRLLFASLKKDYSMQNYFPVGSTVEYECRPGYRRDPSQPVKLTCLENLTWSKPAEFCKKKQCPNPGELQNGHINITIDILYGSPIYFSCDTGYKLVGATSSYCSLLDNTVKWSKPLPECIEIHCPEPPKIDNGYIQEEHEVYVYRQSITYGCNKGFTLVGKSSIYCAIKDNEGEWSDPPPQCKGKSSDSKPPPTPQKPTTVSVPGTEAPPSPQKPTTVNISATKAPPTPQKPTTVNIPATRAPPTPQKLTTVNIPPTRAPTPQKPITVNAPDTRATTPQKSTTVNPPDTRVPTPQKSTTVNPPDTRAPPTPQKPTTVNASDTRAPPTPQKPTTVNASDTRAPSTPQKPTTVHVPDTEVLPTPQKPTTVNIPATRVPTHQKPTTVNIPASEAPTTSQKPTTSINSKTPATTQISPISNALSTKTSPAAQKIIMANASATQTTTTTQRVTTTKASFTQSFPATRKSTTLHVPVTQGLQSTKRFTSARITATQRTPVPKATTSFHATSTSKGKEMSPSGQCKFLPRYPFAKPNVESDQSEFAVGTSWEYRCLPGYTKKSFFITCLETSKWSDAQQFCKPIPCESPPAISNGDFYSSSGDTFYYGIVVTYHCNVGPHGEKLFDLVGEKSIYCTSQDNQVGVWSSPPPQCIPQVKCPFPEIENGIMESGFKPSFFLNDTVVFKCKPGFTMKGSNIVWCQSNSKWNPPLPACFRGCLPPPHIHHGNYNKRDKELFTIGQEVSYSCEPGYTLLGTNLVQCTSLGTWSHAAPKCEVKSCAAIPNQLPNGRVVPPPNLQLGAEVSFVCDPGFRLNGKSSSQCVPEGMTVIWSNKFPVCERISCGPPPPISNGWTSDYSQPIPLATVITYSCRTNYRLIGERRIFCISKDQVNGVWNKAAPVCEPFKRNSFCSEPTVPGGYRNREARPPYIHGDSVTFTCKTNFTMKGNKTVWCQANQRWGPTPLPTCESEAQCEPPGLLPNGQVEEPPSLRVGVTVKFSCNEGYRLQGPPSSQCVIAGNKAMWTKKPVCEEILCPPPSPILNGRHTSSSSGKFSYGSTVTYTCDPDPEKGVRFILIGENTIHCSMDSQKSGTWSGPAPRCELSTSAIQCPHPQILRGQVLSVPKDQYSYNDTALFACEPGFTLKGSREIRCNVHGMWEPSVPVCEKECQPPPTILNGQREGRRLVRFDPGTSIKYSCDPGYVLEGEEYLHCTSEGAWTPTAPRCKVAKCKPIGPQLFQKPQRQFIRPAVYSSCGEGYRLSENAYQLCEGTIPWFMEIRLCKEITCPPPPVMYHGTHTGSSLEDIPYGTVVTYTCNPGPEEGVPFNLIGERTIRCTSTDGERGTWSGPAPLCKLSLPDVQCSDVFIDNGFQTSSKRAPYFYNDSVTFQCYDGYTLKGSGQIRCKANDTWDPEAPVCEKGCQPPPGLHHGQHTGGNMVLFVPGMTVDYTCDPGYMLVGNKSLHCMPSGHWSPAPRCEEACRHVTELPAGARVELVNTSCQVGYQLTGHAYKKCQDAKIGIWFQKIPQCKAIHCPPPPKIANGRHTGIKAEHFPYGNEVSYECDQGFYLLGKKTLQCGNDSKGLGSWSEPLPRCLPSPPVTQCLNPEVKHGYMLNQTRSAYSHHDILHVACNPGFIMRGSHLIRCHTDNTWVPSIPTCIKKAFLACQPPSTIDNGNHTGGNKAQFSPGMSVLYSCDQGYLLVGEEFLLCTHEGTWSQPAPYCKEMNCNFTENMNGIQKGLEPGKMYQYGAVVTMECADGYTLEGSPQSQCQGDHQWNPPLAVCRSRQCKPPEFFSFAKAKNLTDESEFPIGTSLKYECRPGYIKRQFYITCQENSVWTNAENMCKRKTCKNPSEPVNGMVHVDSDTRFGSRINYSCNKGYRLIGASDAVCIISGSTVVWDNEAPICERIPCEPPPAIANGDFKSSNREYFLYGMVVTYQCNVGDRGRKLFDLVGEPSIYCTSNDNQVGIWSGPPPQCIVPNKCTPPHIENAIMLTGNRSLFSLNEIVEFGCRPDFVLKGPTRVQCRAQNKWEPALPSCSRVKSCDDFVDQLPNGRVLIPLNLRLGAKVTFVCDKGFQLKGSSASYCVQIGMESLWNSSVPVCEQIFCPSPPVILNGRHSGASLEVFPFGTAVTYTCDRQPDSGIAFSLLGESTILCTSDHQGHGVWSGPAPRCRLLGKSCKTPSDPTHGLVHGESDTQFGSRINYTCNNGYRLIGHSSAECIISGNIVNWSTEPPICERIPCEPPPAIANGNFFSINGEDFQYGMVVTYQCNVGDRGRKLFDLVGEPSIHCTSNDNQVGIWSGPPPQCIVPNTCTPPHIENAIMLTGNRSLFSLNEIVEFGCRPGFVLKGPTRVQCQVRNKWEPALPSCPRGCQPPPEILHGVHTPSNKDNFSPGQEVFYSCESGYDLRGAASLRCTPQGDWSPAAPKCAVKLCAPFPGQIPHGRMVFPLTLQPGAKVIFICDEGFRLKGNSASYCVMAGMKSIWNSSAPVCEQIFCPNPPAILNGRHTGTSLPGIPYGKEISYTCDPHPDRRMTFDLIGQSTIRCTSDHQGNGIWSSPAPRCEPSVPFDACVLPPPFKALELVSKPKPYYEVGEEITYKCKAGYDQLLGLLTIATCEPNHTWVPISDDACIKVLCSPPPKIKDGKYTFSDIEVFEYMEAVTYSCNKIPGGEELSLVGKSELYCAGNGVWSSNPPECKVVRCPFPEVENGKQLSGFGKKFSYQATVVFECIQGYYMNGSNTVVCSSASTWDPPLPTCLKAKWIMVLIILISKNHRKEEEGVEEGREDERSKKRKREVKRHPWAKQGKQDTKRRNRRLVVDAGCAAFSHVIPHPKSLLQAQHPSENYQPLLAFIPHQRPHPA</sequence>
<feature type="domain" description="Sushi" evidence="27">
    <location>
        <begin position="2066"/>
        <end position="2125"/>
    </location>
</feature>
<feature type="disulfide bond" evidence="24">
    <location>
        <begin position="807"/>
        <end position="850"/>
    </location>
</feature>
<keyword evidence="29" id="KW-1185">Reference proteome</keyword>
<keyword evidence="5" id="KW-1003">Cell membrane</keyword>
<comment type="subunit">
    <text evidence="20">Interacts with C3b. Interacts with C4b. Interacts with moesin/MSN.</text>
</comment>
<dbReference type="SUPFAM" id="SSF57535">
    <property type="entry name" value="Complement control module/SCR domain"/>
    <property type="match status" value="38"/>
</dbReference>
<dbReference type="InterPro" id="IPR035976">
    <property type="entry name" value="Sushi/SCR/CCP_sf"/>
</dbReference>
<keyword evidence="28" id="KW-0675">Receptor</keyword>
<feature type="domain" description="Sushi" evidence="27">
    <location>
        <begin position="805"/>
        <end position="865"/>
    </location>
</feature>
<feature type="chain" id="PRO_5041348795" description="Complement component receptor 1-like protein" evidence="26">
    <location>
        <begin position="31"/>
        <end position="2946"/>
    </location>
</feature>
<dbReference type="FunFam" id="2.10.70.10:FF:000044">
    <property type="entry name" value="Complement component receptor type 1"/>
    <property type="match status" value="1"/>
</dbReference>
<feature type="domain" description="Sushi" evidence="27">
    <location>
        <begin position="997"/>
        <end position="1057"/>
    </location>
</feature>
<feature type="domain" description="Sushi" evidence="27">
    <location>
        <begin position="746"/>
        <end position="803"/>
    </location>
</feature>